<reference evidence="1" key="1">
    <citation type="submission" date="2022-08" db="UniProtKB">
        <authorList>
            <consortium name="EnsemblMetazoa"/>
        </authorList>
    </citation>
    <scope>IDENTIFICATION</scope>
    <source>
        <strain evidence="1">EBRO</strain>
    </source>
</reference>
<dbReference type="AlphaFoldDB" id="A0A182IL49"/>
<dbReference type="EnsemblMetazoa" id="AATE001201-RA">
    <property type="protein sequence ID" value="AATE001201-PA.1"/>
    <property type="gene ID" value="AATE001201"/>
</dbReference>
<protein>
    <submittedName>
        <fullName evidence="1">Uncharacterized protein</fullName>
    </submittedName>
</protein>
<sequence>MSLPPIVIVSIFQSRRKLTRGSVRMRVTIWAAMCGSSFETAPISALLNCESQWKLYESRMFGNVVAFRQPHWPPMHHERPRFSVYSCRKLVADAPLAKVAARLVAGAAGHQHRDVPVEVKDDAPLRVIEDGRLEGTDGGVHLPSVEFVFVTQQQQQHQQHTEGRLPELHYQ</sequence>
<accession>A0A182IL49</accession>
<evidence type="ECO:0000313" key="1">
    <source>
        <dbReference type="EnsemblMetazoa" id="AATE001201-PA.1"/>
    </source>
</evidence>
<organism evidence="1">
    <name type="scientific">Anopheles atroparvus</name>
    <name type="common">European mosquito</name>
    <dbReference type="NCBI Taxonomy" id="41427"/>
    <lineage>
        <taxon>Eukaryota</taxon>
        <taxon>Metazoa</taxon>
        <taxon>Ecdysozoa</taxon>
        <taxon>Arthropoda</taxon>
        <taxon>Hexapoda</taxon>
        <taxon>Insecta</taxon>
        <taxon>Pterygota</taxon>
        <taxon>Neoptera</taxon>
        <taxon>Endopterygota</taxon>
        <taxon>Diptera</taxon>
        <taxon>Nematocera</taxon>
        <taxon>Culicoidea</taxon>
        <taxon>Culicidae</taxon>
        <taxon>Anophelinae</taxon>
        <taxon>Anopheles</taxon>
    </lineage>
</organism>
<dbReference type="VEuPathDB" id="VectorBase:AATE001201"/>
<name>A0A182IL49_ANOAO</name>
<proteinExistence type="predicted"/>